<comment type="caution">
    <text evidence="8">The sequence shown here is derived from an EMBL/GenBank/DDBJ whole genome shotgun (WGS) entry which is preliminary data.</text>
</comment>
<sequence>MENLDGPEPEVPAIPRDAATLILIRDRETRPQVLMGQRGATASFFPSRFVFPGGAVDKSDWTVPLAAPMNATCLARLARHDAEPDLTGGLVAAAIRELWEETGLILGTPGGWDTTPPKGWETFAATGHRPTGEGLTYLFRAITPTVLPKRFDARFLMADAALLKTDPDDFSRADSELSYLQWIPLDEARNFKLPHITNVVLDDVAAAIGHDGPPENVRFFYNAPGVKEYRSIA</sequence>
<gene>
    <name evidence="8" type="ORF">GCM10011534_42770</name>
</gene>
<dbReference type="Proteomes" id="UP000649829">
    <property type="component" value="Unassembled WGS sequence"/>
</dbReference>
<keyword evidence="6" id="KW-0464">Manganese</keyword>
<accession>A0A917TAF0</accession>
<dbReference type="InterPro" id="IPR039121">
    <property type="entry name" value="NUDT19"/>
</dbReference>
<name>A0A917TAF0_9RHOB</name>
<keyword evidence="5" id="KW-0460">Magnesium</keyword>
<dbReference type="Gene3D" id="3.90.79.10">
    <property type="entry name" value="Nucleoside Triphosphate Pyrophosphohydrolase"/>
    <property type="match status" value="1"/>
</dbReference>
<keyword evidence="3" id="KW-0479">Metal-binding</keyword>
<reference evidence="8" key="1">
    <citation type="journal article" date="2014" name="Int. J. Syst. Evol. Microbiol.">
        <title>Complete genome sequence of Corynebacterium casei LMG S-19264T (=DSM 44701T), isolated from a smear-ripened cheese.</title>
        <authorList>
            <consortium name="US DOE Joint Genome Institute (JGI-PGF)"/>
            <person name="Walter F."/>
            <person name="Albersmeier A."/>
            <person name="Kalinowski J."/>
            <person name="Ruckert C."/>
        </authorList>
    </citation>
    <scope>NUCLEOTIDE SEQUENCE</scope>
    <source>
        <strain evidence="8">CGMCC 1.6293</strain>
    </source>
</reference>
<evidence type="ECO:0000313" key="8">
    <source>
        <dbReference type="EMBL" id="GGM16263.1"/>
    </source>
</evidence>
<evidence type="ECO:0000256" key="6">
    <source>
        <dbReference type="ARBA" id="ARBA00023211"/>
    </source>
</evidence>
<evidence type="ECO:0000256" key="5">
    <source>
        <dbReference type="ARBA" id="ARBA00022842"/>
    </source>
</evidence>
<evidence type="ECO:0000259" key="7">
    <source>
        <dbReference type="PROSITE" id="PS51462"/>
    </source>
</evidence>
<dbReference type="GO" id="GO:0046872">
    <property type="term" value="F:metal ion binding"/>
    <property type="evidence" value="ECO:0007669"/>
    <property type="project" value="UniProtKB-KW"/>
</dbReference>
<evidence type="ECO:0000256" key="2">
    <source>
        <dbReference type="ARBA" id="ARBA00001946"/>
    </source>
</evidence>
<comment type="cofactor">
    <cofactor evidence="1">
        <name>Mn(2+)</name>
        <dbReference type="ChEBI" id="CHEBI:29035"/>
    </cofactor>
</comment>
<protein>
    <submittedName>
        <fullName evidence="8">DNA mismatch repair protein MutT</fullName>
    </submittedName>
</protein>
<dbReference type="PANTHER" id="PTHR12318">
    <property type="entry name" value="TESTOSTERONE-REGULATED PROTEIN RP2"/>
    <property type="match status" value="1"/>
</dbReference>
<feature type="domain" description="Nudix hydrolase" evidence="7">
    <location>
        <begin position="15"/>
        <end position="206"/>
    </location>
</feature>
<dbReference type="AlphaFoldDB" id="A0A917TAF0"/>
<dbReference type="InterPro" id="IPR015797">
    <property type="entry name" value="NUDIX_hydrolase-like_dom_sf"/>
</dbReference>
<keyword evidence="4" id="KW-0378">Hydrolase</keyword>
<dbReference type="GO" id="GO:0016818">
    <property type="term" value="F:hydrolase activity, acting on acid anhydrides, in phosphorus-containing anhydrides"/>
    <property type="evidence" value="ECO:0007669"/>
    <property type="project" value="InterPro"/>
</dbReference>
<evidence type="ECO:0000313" key="9">
    <source>
        <dbReference type="Proteomes" id="UP000649829"/>
    </source>
</evidence>
<dbReference type="RefSeq" id="WP_051631001.1">
    <property type="nucleotide sequence ID" value="NZ_BMLF01000008.1"/>
</dbReference>
<proteinExistence type="predicted"/>
<dbReference type="CDD" id="cd18870">
    <property type="entry name" value="NUDIX_AcylCoAdiphos_Nudt19"/>
    <property type="match status" value="1"/>
</dbReference>
<dbReference type="EMBL" id="BMLF01000008">
    <property type="protein sequence ID" value="GGM16263.1"/>
    <property type="molecule type" value="Genomic_DNA"/>
</dbReference>
<dbReference type="SUPFAM" id="SSF55811">
    <property type="entry name" value="Nudix"/>
    <property type="match status" value="1"/>
</dbReference>
<evidence type="ECO:0000256" key="1">
    <source>
        <dbReference type="ARBA" id="ARBA00001936"/>
    </source>
</evidence>
<dbReference type="PROSITE" id="PS51462">
    <property type="entry name" value="NUDIX"/>
    <property type="match status" value="1"/>
</dbReference>
<keyword evidence="9" id="KW-1185">Reference proteome</keyword>
<comment type="cofactor">
    <cofactor evidence="2">
        <name>Mg(2+)</name>
        <dbReference type="ChEBI" id="CHEBI:18420"/>
    </cofactor>
</comment>
<reference evidence="8" key="2">
    <citation type="submission" date="2020-09" db="EMBL/GenBank/DDBJ databases">
        <authorList>
            <person name="Sun Q."/>
            <person name="Zhou Y."/>
        </authorList>
    </citation>
    <scope>NUCLEOTIDE SEQUENCE</scope>
    <source>
        <strain evidence="8">CGMCC 1.6293</strain>
    </source>
</reference>
<evidence type="ECO:0000256" key="4">
    <source>
        <dbReference type="ARBA" id="ARBA00022801"/>
    </source>
</evidence>
<evidence type="ECO:0000256" key="3">
    <source>
        <dbReference type="ARBA" id="ARBA00022723"/>
    </source>
</evidence>
<dbReference type="InterPro" id="IPR000086">
    <property type="entry name" value="NUDIX_hydrolase_dom"/>
</dbReference>
<dbReference type="PANTHER" id="PTHR12318:SF0">
    <property type="entry name" value="ACYL-COENZYME A DIPHOSPHATASE NUDT19"/>
    <property type="match status" value="1"/>
</dbReference>
<organism evidence="8 9">
    <name type="scientific">Pseudooceanicola nanhaiensis</name>
    <dbReference type="NCBI Taxonomy" id="375761"/>
    <lineage>
        <taxon>Bacteria</taxon>
        <taxon>Pseudomonadati</taxon>
        <taxon>Pseudomonadota</taxon>
        <taxon>Alphaproteobacteria</taxon>
        <taxon>Rhodobacterales</taxon>
        <taxon>Paracoccaceae</taxon>
        <taxon>Pseudooceanicola</taxon>
    </lineage>
</organism>